<keyword evidence="4" id="KW-0804">Transcription</keyword>
<evidence type="ECO:0000313" key="6">
    <source>
        <dbReference type="EMBL" id="MFC5447740.1"/>
    </source>
</evidence>
<dbReference type="Gene3D" id="3.40.190.290">
    <property type="match status" value="1"/>
</dbReference>
<keyword evidence="3" id="KW-0238">DNA-binding</keyword>
<evidence type="ECO:0000313" key="7">
    <source>
        <dbReference type="Proteomes" id="UP001596044"/>
    </source>
</evidence>
<dbReference type="InterPro" id="IPR036388">
    <property type="entry name" value="WH-like_DNA-bd_sf"/>
</dbReference>
<dbReference type="Gene3D" id="1.10.10.10">
    <property type="entry name" value="Winged helix-like DNA-binding domain superfamily/Winged helix DNA-binding domain"/>
    <property type="match status" value="1"/>
</dbReference>
<dbReference type="InterPro" id="IPR005119">
    <property type="entry name" value="LysR_subst-bd"/>
</dbReference>
<dbReference type="PANTHER" id="PTHR30419">
    <property type="entry name" value="HTH-TYPE TRANSCRIPTIONAL REGULATOR YBHD"/>
    <property type="match status" value="1"/>
</dbReference>
<dbReference type="InterPro" id="IPR036390">
    <property type="entry name" value="WH_DNA-bd_sf"/>
</dbReference>
<dbReference type="InterPro" id="IPR000847">
    <property type="entry name" value="LysR_HTH_N"/>
</dbReference>
<evidence type="ECO:0000259" key="5">
    <source>
        <dbReference type="PROSITE" id="PS50931"/>
    </source>
</evidence>
<keyword evidence="2" id="KW-0805">Transcription regulation</keyword>
<dbReference type="Pfam" id="PF03466">
    <property type="entry name" value="LysR_substrate"/>
    <property type="match status" value="1"/>
</dbReference>
<dbReference type="Proteomes" id="UP001596044">
    <property type="component" value="Unassembled WGS sequence"/>
</dbReference>
<name>A0ABW0K398_9BACL</name>
<accession>A0ABW0K398</accession>
<dbReference type="InterPro" id="IPR050950">
    <property type="entry name" value="HTH-type_LysR_regulators"/>
</dbReference>
<reference evidence="7" key="1">
    <citation type="journal article" date="2019" name="Int. J. Syst. Evol. Microbiol.">
        <title>The Global Catalogue of Microorganisms (GCM) 10K type strain sequencing project: providing services to taxonomists for standard genome sequencing and annotation.</title>
        <authorList>
            <consortium name="The Broad Institute Genomics Platform"/>
            <consortium name="The Broad Institute Genome Sequencing Center for Infectious Disease"/>
            <person name="Wu L."/>
            <person name="Ma J."/>
        </authorList>
    </citation>
    <scope>NUCLEOTIDE SEQUENCE [LARGE SCALE GENOMIC DNA]</scope>
    <source>
        <strain evidence="7">KACC 11904</strain>
    </source>
</reference>
<keyword evidence="7" id="KW-1185">Reference proteome</keyword>
<dbReference type="PRINTS" id="PR00039">
    <property type="entry name" value="HTHLYSR"/>
</dbReference>
<protein>
    <submittedName>
        <fullName evidence="6">CidABC operon transcriptional activator CidR</fullName>
    </submittedName>
</protein>
<evidence type="ECO:0000256" key="1">
    <source>
        <dbReference type="ARBA" id="ARBA00009437"/>
    </source>
</evidence>
<dbReference type="SUPFAM" id="SSF53850">
    <property type="entry name" value="Periplasmic binding protein-like II"/>
    <property type="match status" value="1"/>
</dbReference>
<comment type="caution">
    <text evidence="6">The sequence shown here is derived from an EMBL/GenBank/DDBJ whole genome shotgun (WGS) entry which is preliminary data.</text>
</comment>
<feature type="domain" description="HTH lysR-type" evidence="5">
    <location>
        <begin position="1"/>
        <end position="59"/>
    </location>
</feature>
<dbReference type="CDD" id="cd08438">
    <property type="entry name" value="PBP2_CidR"/>
    <property type="match status" value="1"/>
</dbReference>
<gene>
    <name evidence="6" type="primary">cidR</name>
    <name evidence="6" type="ORF">ACFPOG_05685</name>
</gene>
<dbReference type="EMBL" id="JBHSMJ010000009">
    <property type="protein sequence ID" value="MFC5447740.1"/>
    <property type="molecule type" value="Genomic_DNA"/>
</dbReference>
<dbReference type="NCBIfam" id="NF047520">
    <property type="entry name" value="trans_act_CidR"/>
    <property type="match status" value="1"/>
</dbReference>
<comment type="similarity">
    <text evidence="1">Belongs to the LysR transcriptional regulatory family.</text>
</comment>
<dbReference type="RefSeq" id="WP_270877390.1">
    <property type="nucleotide sequence ID" value="NZ_JAQFVF010000001.1"/>
</dbReference>
<dbReference type="PROSITE" id="PS50931">
    <property type="entry name" value="HTH_LYSR"/>
    <property type="match status" value="1"/>
</dbReference>
<evidence type="ECO:0000256" key="3">
    <source>
        <dbReference type="ARBA" id="ARBA00023125"/>
    </source>
</evidence>
<sequence length="295" mass="33625">MEIRHLQYFLEVVRWQSFTKAAQALYITQPTISKTIKMIEDELGVVLFERIGSKRIVLTDAGSILLAQAGQMVQSFEYMTSRLDELMQVKVGRIRIGLPPMVGVSFFPPIIGKFHEQFPKITLQLVEHGAKKVEAEVGSGELDIGVILLPTKDELFESICLVKQRLMLVVSTAHRLASSPEVRLAELREEPFLLFHEDFALHDRIIAACEEQGFQPNVVYKSTQWDFICEMVAANLGIALLPEAICKELDPQRLRVIALTQPVLPWHLAMIWRRDGYLSYAAREWIAFVQKMFGE</sequence>
<dbReference type="Pfam" id="PF00126">
    <property type="entry name" value="HTH_1"/>
    <property type="match status" value="1"/>
</dbReference>
<dbReference type="SUPFAM" id="SSF46785">
    <property type="entry name" value="Winged helix' DNA-binding domain"/>
    <property type="match status" value="1"/>
</dbReference>
<organism evidence="6 7">
    <name type="scientific">Paenibacillus aestuarii</name>
    <dbReference type="NCBI Taxonomy" id="516965"/>
    <lineage>
        <taxon>Bacteria</taxon>
        <taxon>Bacillati</taxon>
        <taxon>Bacillota</taxon>
        <taxon>Bacilli</taxon>
        <taxon>Bacillales</taxon>
        <taxon>Paenibacillaceae</taxon>
        <taxon>Paenibacillus</taxon>
    </lineage>
</organism>
<evidence type="ECO:0000256" key="4">
    <source>
        <dbReference type="ARBA" id="ARBA00023163"/>
    </source>
</evidence>
<proteinExistence type="inferred from homology"/>
<evidence type="ECO:0000256" key="2">
    <source>
        <dbReference type="ARBA" id="ARBA00023015"/>
    </source>
</evidence>
<dbReference type="PANTHER" id="PTHR30419:SF8">
    <property type="entry name" value="NITROGEN ASSIMILATION TRANSCRIPTIONAL ACTIVATOR-RELATED"/>
    <property type="match status" value="1"/>
</dbReference>